<keyword evidence="2" id="KW-1185">Reference proteome</keyword>
<name>A0ACC0KUI3_CHOFU</name>
<proteinExistence type="predicted"/>
<reference evidence="1 2" key="1">
    <citation type="journal article" date="2022" name="Genome Biol. Evol.">
        <title>The Spruce Budworm Genome: Reconstructing the Evolutionary History of Antifreeze Proteins.</title>
        <authorList>
            <person name="Beliveau C."/>
            <person name="Gagne P."/>
            <person name="Picq S."/>
            <person name="Vernygora O."/>
            <person name="Keeling C.I."/>
            <person name="Pinkney K."/>
            <person name="Doucet D."/>
            <person name="Wen F."/>
            <person name="Johnston J.S."/>
            <person name="Maaroufi H."/>
            <person name="Boyle B."/>
            <person name="Laroche J."/>
            <person name="Dewar K."/>
            <person name="Juretic N."/>
            <person name="Blackburn G."/>
            <person name="Nisole A."/>
            <person name="Brunet B."/>
            <person name="Brandao M."/>
            <person name="Lumley L."/>
            <person name="Duan J."/>
            <person name="Quan G."/>
            <person name="Lucarotti C.J."/>
            <person name="Roe A.D."/>
            <person name="Sperling F.A.H."/>
            <person name="Levesque R.C."/>
            <person name="Cusson M."/>
        </authorList>
    </citation>
    <scope>NUCLEOTIDE SEQUENCE [LARGE SCALE GENOMIC DNA]</scope>
    <source>
        <strain evidence="1">Glfc:IPQL:Cfum</strain>
    </source>
</reference>
<comment type="caution">
    <text evidence="1">The sequence shown here is derived from an EMBL/GenBank/DDBJ whole genome shotgun (WGS) entry which is preliminary data.</text>
</comment>
<organism evidence="1 2">
    <name type="scientific">Choristoneura fumiferana</name>
    <name type="common">Spruce budworm moth</name>
    <name type="synonym">Archips fumiferana</name>
    <dbReference type="NCBI Taxonomy" id="7141"/>
    <lineage>
        <taxon>Eukaryota</taxon>
        <taxon>Metazoa</taxon>
        <taxon>Ecdysozoa</taxon>
        <taxon>Arthropoda</taxon>
        <taxon>Hexapoda</taxon>
        <taxon>Insecta</taxon>
        <taxon>Pterygota</taxon>
        <taxon>Neoptera</taxon>
        <taxon>Endopterygota</taxon>
        <taxon>Lepidoptera</taxon>
        <taxon>Glossata</taxon>
        <taxon>Ditrysia</taxon>
        <taxon>Tortricoidea</taxon>
        <taxon>Tortricidae</taxon>
        <taxon>Tortricinae</taxon>
        <taxon>Choristoneura</taxon>
    </lineage>
</organism>
<dbReference type="EMBL" id="CM046102">
    <property type="protein sequence ID" value="KAI8440163.1"/>
    <property type="molecule type" value="Genomic_DNA"/>
</dbReference>
<accession>A0ACC0KUI3</accession>
<gene>
    <name evidence="1" type="ORF">MSG28_001557</name>
</gene>
<dbReference type="Proteomes" id="UP001064048">
    <property type="component" value="Chromosome 2"/>
</dbReference>
<evidence type="ECO:0000313" key="2">
    <source>
        <dbReference type="Proteomes" id="UP001064048"/>
    </source>
</evidence>
<evidence type="ECO:0000313" key="1">
    <source>
        <dbReference type="EMBL" id="KAI8440163.1"/>
    </source>
</evidence>
<protein>
    <submittedName>
        <fullName evidence="1">Uncharacterized protein</fullName>
    </submittedName>
</protein>
<sequence length="94" mass="10163">MTKRYVTAPNACVNPEAVCGPVGRAAAGGRRGAAAAGARESQATTPPDIIFWSTSPRRAPRQLFQVLNLPPMDLPSLSVTEHLRFNHPYRVLPL</sequence>